<keyword evidence="3" id="KW-1185">Reference proteome</keyword>
<keyword evidence="1" id="KW-0472">Membrane</keyword>
<evidence type="ECO:0000313" key="2">
    <source>
        <dbReference type="EMBL" id="GGE22805.1"/>
    </source>
</evidence>
<dbReference type="EMBL" id="BMHQ01000009">
    <property type="protein sequence ID" value="GGE22805.1"/>
    <property type="molecule type" value="Genomic_DNA"/>
</dbReference>
<organism evidence="2 3">
    <name type="scientific">Marinithermofilum abyssi</name>
    <dbReference type="NCBI Taxonomy" id="1571185"/>
    <lineage>
        <taxon>Bacteria</taxon>
        <taxon>Bacillati</taxon>
        <taxon>Bacillota</taxon>
        <taxon>Bacilli</taxon>
        <taxon>Bacillales</taxon>
        <taxon>Thermoactinomycetaceae</taxon>
        <taxon>Marinithermofilum</taxon>
    </lineage>
</organism>
<evidence type="ECO:0000256" key="1">
    <source>
        <dbReference type="SAM" id="Phobius"/>
    </source>
</evidence>
<dbReference type="RefSeq" id="WP_188648331.1">
    <property type="nucleotide sequence ID" value="NZ_BMHQ01000009.1"/>
</dbReference>
<reference evidence="2" key="2">
    <citation type="submission" date="2020-09" db="EMBL/GenBank/DDBJ databases">
        <authorList>
            <person name="Sun Q."/>
            <person name="Zhou Y."/>
        </authorList>
    </citation>
    <scope>NUCLEOTIDE SEQUENCE</scope>
    <source>
        <strain evidence="2">CGMCC 1.15179</strain>
    </source>
</reference>
<reference evidence="2" key="1">
    <citation type="journal article" date="2014" name="Int. J. Syst. Evol. Microbiol.">
        <title>Complete genome sequence of Corynebacterium casei LMG S-19264T (=DSM 44701T), isolated from a smear-ripened cheese.</title>
        <authorList>
            <consortium name="US DOE Joint Genome Institute (JGI-PGF)"/>
            <person name="Walter F."/>
            <person name="Albersmeier A."/>
            <person name="Kalinowski J."/>
            <person name="Ruckert C."/>
        </authorList>
    </citation>
    <scope>NUCLEOTIDE SEQUENCE</scope>
    <source>
        <strain evidence="2">CGMCC 1.15179</strain>
    </source>
</reference>
<dbReference type="AlphaFoldDB" id="A0A8J2YE13"/>
<name>A0A8J2YE13_9BACL</name>
<comment type="caution">
    <text evidence="2">The sequence shown here is derived from an EMBL/GenBank/DDBJ whole genome shotgun (WGS) entry which is preliminary data.</text>
</comment>
<feature type="transmembrane region" description="Helical" evidence="1">
    <location>
        <begin position="56"/>
        <end position="85"/>
    </location>
</feature>
<keyword evidence="1" id="KW-1133">Transmembrane helix</keyword>
<sequence length="111" mass="12468">MHPQKISVRLTHSSEVDRLAAETRRLNRQVQSVTDWMETARMQDLLQNYSSPVRVFWINLLAGLARGLGLTLGTAIVLSLLSILLSKLSGVPFFSDTLRDLKELIDHATPQ</sequence>
<dbReference type="Proteomes" id="UP000625210">
    <property type="component" value="Unassembled WGS sequence"/>
</dbReference>
<dbReference type="InterPro" id="IPR043723">
    <property type="entry name" value="DUF5665"/>
</dbReference>
<dbReference type="Pfam" id="PF18910">
    <property type="entry name" value="DUF5665"/>
    <property type="match status" value="1"/>
</dbReference>
<gene>
    <name evidence="2" type="ORF">GCM10011571_26110</name>
</gene>
<keyword evidence="1" id="KW-0812">Transmembrane</keyword>
<protein>
    <submittedName>
        <fullName evidence="2">Uncharacterized protein</fullName>
    </submittedName>
</protein>
<accession>A0A8J2YE13</accession>
<proteinExistence type="predicted"/>
<evidence type="ECO:0000313" key="3">
    <source>
        <dbReference type="Proteomes" id="UP000625210"/>
    </source>
</evidence>